<accession>A0A915BRZ5</accession>
<evidence type="ECO:0000313" key="1">
    <source>
        <dbReference type="Proteomes" id="UP000887569"/>
    </source>
</evidence>
<dbReference type="Proteomes" id="UP000887569">
    <property type="component" value="Unplaced"/>
</dbReference>
<dbReference type="WBParaSite" id="PgR052_g029_t01">
    <property type="protein sequence ID" value="PgR052_g029_t01"/>
    <property type="gene ID" value="PgR052_g029"/>
</dbReference>
<protein>
    <submittedName>
        <fullName evidence="2">Uncharacterized protein</fullName>
    </submittedName>
</protein>
<dbReference type="AlphaFoldDB" id="A0A915BRZ5"/>
<evidence type="ECO:0000313" key="2">
    <source>
        <dbReference type="WBParaSite" id="PgR052_g029_t01"/>
    </source>
</evidence>
<name>A0A915BRZ5_PARUN</name>
<keyword evidence="1" id="KW-1185">Reference proteome</keyword>
<reference evidence="2" key="1">
    <citation type="submission" date="2022-11" db="UniProtKB">
        <authorList>
            <consortium name="WormBaseParasite"/>
        </authorList>
    </citation>
    <scope>IDENTIFICATION</scope>
</reference>
<organism evidence="1 2">
    <name type="scientific">Parascaris univalens</name>
    <name type="common">Nematode worm</name>
    <dbReference type="NCBI Taxonomy" id="6257"/>
    <lineage>
        <taxon>Eukaryota</taxon>
        <taxon>Metazoa</taxon>
        <taxon>Ecdysozoa</taxon>
        <taxon>Nematoda</taxon>
        <taxon>Chromadorea</taxon>
        <taxon>Rhabditida</taxon>
        <taxon>Spirurina</taxon>
        <taxon>Ascaridomorpha</taxon>
        <taxon>Ascaridoidea</taxon>
        <taxon>Ascarididae</taxon>
        <taxon>Parascaris</taxon>
    </lineage>
</organism>
<sequence length="122" mass="13896">MCYDQLKKNNGSLSVNVVSRSVTNFSQRNAFTLRVNHPVVIQQPLVTPLSRTNDVVLSIFQQVLQRGKLCQRIPPVRIRECNFFFAPYARSTAPRSNVKTIRHCCHSKANIKLQGLFPDIIT</sequence>
<proteinExistence type="predicted"/>